<sequence>MKMKNWRGNQRESNFPEGTSQFLNRRPSHLASQHIYLNNLINESLLREVVQVYCLIVLSSLLF</sequence>
<name>A0A1R4LU16_VIBR1</name>
<feature type="compositionally biased region" description="Polar residues" evidence="1">
    <location>
        <begin position="7"/>
        <end position="21"/>
    </location>
</feature>
<evidence type="ECO:0000313" key="2">
    <source>
        <dbReference type="EMBL" id="SJN59774.1"/>
    </source>
</evidence>
<evidence type="ECO:0000313" key="3">
    <source>
        <dbReference type="Proteomes" id="UP000188276"/>
    </source>
</evidence>
<protein>
    <submittedName>
        <fullName evidence="2">Uncharacterized protein</fullName>
    </submittedName>
</protein>
<gene>
    <name evidence="2" type="ORF">VR7878_03671</name>
</gene>
<keyword evidence="3" id="KW-1185">Reference proteome</keyword>
<proteinExistence type="predicted"/>
<evidence type="ECO:0000256" key="1">
    <source>
        <dbReference type="SAM" id="MobiDB-lite"/>
    </source>
</evidence>
<organism evidence="2 3">
    <name type="scientific">Vibrio ruber (strain DSM 16370 / JCM 11486 / BCRC 17186 / CECT 7878 / LMG 23124 / VR1)</name>
    <dbReference type="NCBI Taxonomy" id="1123498"/>
    <lineage>
        <taxon>Bacteria</taxon>
        <taxon>Pseudomonadati</taxon>
        <taxon>Pseudomonadota</taxon>
        <taxon>Gammaproteobacteria</taxon>
        <taxon>Vibrionales</taxon>
        <taxon>Vibrionaceae</taxon>
        <taxon>Vibrio</taxon>
    </lineage>
</organism>
<dbReference type="AlphaFoldDB" id="A0A1R4LU16"/>
<feature type="region of interest" description="Disordered" evidence="1">
    <location>
        <begin position="1"/>
        <end position="21"/>
    </location>
</feature>
<dbReference type="Proteomes" id="UP000188276">
    <property type="component" value="Unassembled WGS sequence"/>
</dbReference>
<dbReference type="EMBL" id="FULE01000056">
    <property type="protein sequence ID" value="SJN59774.1"/>
    <property type="molecule type" value="Genomic_DNA"/>
</dbReference>
<accession>A0A1R4LU16</accession>
<reference evidence="3" key="1">
    <citation type="submission" date="2017-02" db="EMBL/GenBank/DDBJ databases">
        <authorList>
            <person name="Rodrigo-Torres L."/>
            <person name="Arahal R.D."/>
            <person name="Lucena T."/>
        </authorList>
    </citation>
    <scope>NUCLEOTIDE SEQUENCE [LARGE SCALE GENOMIC DNA]</scope>
    <source>
        <strain evidence="3">CECT 7878</strain>
    </source>
</reference>